<organism evidence="10 11">
    <name type="scientific">Ascochyta lentis</name>
    <dbReference type="NCBI Taxonomy" id="205686"/>
    <lineage>
        <taxon>Eukaryota</taxon>
        <taxon>Fungi</taxon>
        <taxon>Dikarya</taxon>
        <taxon>Ascomycota</taxon>
        <taxon>Pezizomycotina</taxon>
        <taxon>Dothideomycetes</taxon>
        <taxon>Pleosporomycetidae</taxon>
        <taxon>Pleosporales</taxon>
        <taxon>Pleosporineae</taxon>
        <taxon>Didymellaceae</taxon>
        <taxon>Ascochyta</taxon>
    </lineage>
</organism>
<keyword evidence="7" id="KW-0349">Heme</keyword>
<evidence type="ECO:0000256" key="6">
    <source>
        <dbReference type="ARBA" id="ARBA00023033"/>
    </source>
</evidence>
<dbReference type="CDD" id="cd11061">
    <property type="entry name" value="CYP67-like"/>
    <property type="match status" value="1"/>
</dbReference>
<dbReference type="InterPro" id="IPR013536">
    <property type="entry name" value="WLM_dom"/>
</dbReference>
<dbReference type="InterPro" id="IPR002401">
    <property type="entry name" value="Cyt_P450_E_grp-I"/>
</dbReference>
<dbReference type="InterPro" id="IPR036396">
    <property type="entry name" value="Cyt_P450_sf"/>
</dbReference>
<dbReference type="SUPFAM" id="SSF48264">
    <property type="entry name" value="Cytochrome P450"/>
    <property type="match status" value="1"/>
</dbReference>
<dbReference type="GO" id="GO:0020037">
    <property type="term" value="F:heme binding"/>
    <property type="evidence" value="ECO:0007669"/>
    <property type="project" value="InterPro"/>
</dbReference>
<evidence type="ECO:0000256" key="1">
    <source>
        <dbReference type="ARBA" id="ARBA00001971"/>
    </source>
</evidence>
<keyword evidence="3 7" id="KW-0479">Metal-binding</keyword>
<dbReference type="PROSITE" id="PS51397">
    <property type="entry name" value="WLM"/>
    <property type="match status" value="1"/>
</dbReference>
<evidence type="ECO:0000256" key="2">
    <source>
        <dbReference type="ARBA" id="ARBA00010617"/>
    </source>
</evidence>
<reference evidence="10" key="2">
    <citation type="submission" date="2020-09" db="EMBL/GenBank/DDBJ databases">
        <title>Reference genome assembly for Australian Ascochyta lentis isolate Al4.</title>
        <authorList>
            <person name="Lee R.C."/>
            <person name="Farfan-Caceres L.M."/>
            <person name="Debler J.W."/>
            <person name="Williams A.H."/>
            <person name="Henares B.M."/>
        </authorList>
    </citation>
    <scope>NUCLEOTIDE SEQUENCE</scope>
    <source>
        <strain evidence="10">Al4</strain>
    </source>
</reference>
<dbReference type="PRINTS" id="PR00463">
    <property type="entry name" value="EP450I"/>
</dbReference>
<comment type="cofactor">
    <cofactor evidence="1 7">
        <name>heme</name>
        <dbReference type="ChEBI" id="CHEBI:30413"/>
    </cofactor>
</comment>
<dbReference type="PANTHER" id="PTHR24305">
    <property type="entry name" value="CYTOCHROME P450"/>
    <property type="match status" value="1"/>
</dbReference>
<evidence type="ECO:0000256" key="4">
    <source>
        <dbReference type="ARBA" id="ARBA00023002"/>
    </source>
</evidence>
<gene>
    <name evidence="10" type="ORF">EKO04_000852</name>
</gene>
<dbReference type="Pfam" id="PF00067">
    <property type="entry name" value="p450"/>
    <property type="match status" value="1"/>
</dbReference>
<feature type="compositionally biased region" description="Polar residues" evidence="8">
    <location>
        <begin position="345"/>
        <end position="365"/>
    </location>
</feature>
<dbReference type="GO" id="GO:0005506">
    <property type="term" value="F:iron ion binding"/>
    <property type="evidence" value="ECO:0007669"/>
    <property type="project" value="InterPro"/>
</dbReference>
<comment type="similarity">
    <text evidence="2">Belongs to the cytochrome P450 family.</text>
</comment>
<dbReference type="FunFam" id="1.10.630.10:FF:000129">
    <property type="entry name" value="Benzoate 4-monooxygenase cytochrome P450"/>
    <property type="match status" value="1"/>
</dbReference>
<accession>A0A8H7MMT5</accession>
<protein>
    <recommendedName>
        <fullName evidence="9">WLM domain-containing protein</fullName>
    </recommendedName>
</protein>
<proteinExistence type="inferred from homology"/>
<feature type="domain" description="WLM" evidence="9">
    <location>
        <begin position="10"/>
        <end position="248"/>
    </location>
</feature>
<dbReference type="OrthoDB" id="6692864at2759"/>
<sequence length="967" mass="107897">MPLGFERINERTQRPNALINFIRTIPGPSSSTAEQILSRVAAVCYPFMKANMILVQALEEFPYNMEFVGRNFNAGEVIQLVLRDRNGQWLPQHMVEMVMVHELAHCKQMNHSKAFWKVRDAYAVDLRALWAKGYTGEGIWGRGRGLDTGSIHTSQVDIGDVPEHLCGGTYGRRSKKRGRGKERETISYAERKQRRILKKFGAGGQSLGADDQTKVKLEGGVPKKGKPRVAGSARGRELRAAAALARFEPVKKEKEETTIKKETSDSETEDEYETIDQDDAALDVDGTKLVDDKGRALVKICKDEDDKDGNARREMDEIQGIVPQQKPAVDKSASKAPTLRPGAAKQSSVSGQPPSKTTGSSTAQVLSLEEGRVKSRPSAFQHVDSGLEFYGFSPKSQSYITGQAKDVPLQLVVLPPCIDCDNLTLSEVMAKLIDPVEVARSPLVLAFLGLFTHLILHRDEWDNDINTFLWIWLLGFGGIAAAEYVQGPRANTLGDVAKVTATAAIIYFSTLSASFPGPFIARFSKLHAVFSGVLPDYQYYRYSEALQKRYQADVIRTGPRELAVYCADAVPLIHGPTSRCRKGTWYNNANHIGGASTHTTRDKQEHKQRRKAWDHAFNAKALREYEPRLNRHALALMTRLKEEAKNPSVRITNWVNFYSFDVMGDIGFSRSFGMMEKGEEDPMIKLLHASMEPLSVFGHLPWALNLITRTAAGAKPLIEHIDWTAKVLKERKAITPKENDVFRWLLDPESPDVTPELNADSRLLVVAGSDTTAATLSFIAYEFCKNPQVQAKLRKEIDAVANGRSHLDVEDVQNIPYLDGVINEALRLHPAVPSGVQRETPPEGITLPNGTYIPGNIITWMPIYCLQRDPRYFAKPLTFLPERWTDEQPDAVMDKRAFMPFSTGIYNCVGQKLAMMELRSVTANLVRAFEIAFAEGEDGSAVEKKSRDCFTTNVGKLDVRLTPRYKA</sequence>
<dbReference type="Proteomes" id="UP000651452">
    <property type="component" value="Unassembled WGS sequence"/>
</dbReference>
<evidence type="ECO:0000256" key="8">
    <source>
        <dbReference type="SAM" id="MobiDB-lite"/>
    </source>
</evidence>
<feature type="region of interest" description="Disordered" evidence="8">
    <location>
        <begin position="254"/>
        <end position="274"/>
    </location>
</feature>
<dbReference type="AlphaFoldDB" id="A0A8H7MMT5"/>
<keyword evidence="11" id="KW-1185">Reference proteome</keyword>
<dbReference type="Pfam" id="PF08325">
    <property type="entry name" value="WLM"/>
    <property type="match status" value="1"/>
</dbReference>
<dbReference type="InterPro" id="IPR001128">
    <property type="entry name" value="Cyt_P450"/>
</dbReference>
<feature type="compositionally biased region" description="Acidic residues" evidence="8">
    <location>
        <begin position="265"/>
        <end position="274"/>
    </location>
</feature>
<dbReference type="Gene3D" id="1.10.630.10">
    <property type="entry name" value="Cytochrome P450"/>
    <property type="match status" value="1"/>
</dbReference>
<dbReference type="GO" id="GO:0016705">
    <property type="term" value="F:oxidoreductase activity, acting on paired donors, with incorporation or reduction of molecular oxygen"/>
    <property type="evidence" value="ECO:0007669"/>
    <property type="project" value="InterPro"/>
</dbReference>
<keyword evidence="5 7" id="KW-0408">Iron</keyword>
<keyword evidence="4" id="KW-0560">Oxidoreductase</keyword>
<reference evidence="10" key="1">
    <citation type="submission" date="2018-12" db="EMBL/GenBank/DDBJ databases">
        <authorList>
            <person name="Syme R.A."/>
            <person name="Farfan-Caceres L."/>
            <person name="Lichtenzveig J."/>
        </authorList>
    </citation>
    <scope>NUCLEOTIDE SEQUENCE</scope>
    <source>
        <strain evidence="10">Al4</strain>
    </source>
</reference>
<name>A0A8H7MMT5_9PLEO</name>
<feature type="binding site" description="axial binding residue" evidence="7">
    <location>
        <position position="908"/>
    </location>
    <ligand>
        <name>heme</name>
        <dbReference type="ChEBI" id="CHEBI:30413"/>
    </ligand>
    <ligandPart>
        <name>Fe</name>
        <dbReference type="ChEBI" id="CHEBI:18248"/>
    </ligandPart>
</feature>
<evidence type="ECO:0000313" key="10">
    <source>
        <dbReference type="EMBL" id="KAF9701320.1"/>
    </source>
</evidence>
<dbReference type="CDD" id="cd07344">
    <property type="entry name" value="M48_yhfN_like"/>
    <property type="match status" value="1"/>
</dbReference>
<dbReference type="InterPro" id="IPR050121">
    <property type="entry name" value="Cytochrome_P450_monoxygenase"/>
</dbReference>
<dbReference type="GO" id="GO:0004497">
    <property type="term" value="F:monooxygenase activity"/>
    <property type="evidence" value="ECO:0007669"/>
    <property type="project" value="UniProtKB-KW"/>
</dbReference>
<dbReference type="EMBL" id="RZGK01000002">
    <property type="protein sequence ID" value="KAF9701320.1"/>
    <property type="molecule type" value="Genomic_DNA"/>
</dbReference>
<evidence type="ECO:0000313" key="11">
    <source>
        <dbReference type="Proteomes" id="UP000651452"/>
    </source>
</evidence>
<feature type="region of interest" description="Disordered" evidence="8">
    <location>
        <begin position="317"/>
        <end position="365"/>
    </location>
</feature>
<evidence type="ECO:0000259" key="9">
    <source>
        <dbReference type="PROSITE" id="PS51397"/>
    </source>
</evidence>
<dbReference type="Gene3D" id="3.30.2010.10">
    <property type="entry name" value="Metalloproteases ('zincins'), catalytic domain"/>
    <property type="match status" value="1"/>
</dbReference>
<keyword evidence="6" id="KW-0503">Monooxygenase</keyword>
<dbReference type="PANTHER" id="PTHR24305:SF187">
    <property type="entry name" value="P450, PUTATIVE (EUROFUNG)-RELATED"/>
    <property type="match status" value="1"/>
</dbReference>
<feature type="compositionally biased region" description="Basic and acidic residues" evidence="8">
    <location>
        <begin position="254"/>
        <end position="264"/>
    </location>
</feature>
<evidence type="ECO:0000256" key="5">
    <source>
        <dbReference type="ARBA" id="ARBA00023004"/>
    </source>
</evidence>
<evidence type="ECO:0000256" key="3">
    <source>
        <dbReference type="ARBA" id="ARBA00022723"/>
    </source>
</evidence>
<evidence type="ECO:0000256" key="7">
    <source>
        <dbReference type="PIRSR" id="PIRSR602401-1"/>
    </source>
</evidence>
<dbReference type="PRINTS" id="PR00385">
    <property type="entry name" value="P450"/>
</dbReference>
<comment type="caution">
    <text evidence="10">The sequence shown here is derived from an EMBL/GenBank/DDBJ whole genome shotgun (WGS) entry which is preliminary data.</text>
</comment>